<feature type="region of interest" description="Disordered" evidence="1">
    <location>
        <begin position="117"/>
        <end position="150"/>
    </location>
</feature>
<dbReference type="EMBL" id="JBHUOV010000008">
    <property type="protein sequence ID" value="MFD2824420.1"/>
    <property type="molecule type" value="Genomic_DNA"/>
</dbReference>
<sequence>MKKIAIIAIALFTLQINAQERGERKKGRADFTPEEMAQLQTKKMTLDLDLTEAQQIEVSKINLENAKARKAKMEAFESRKDNKDAEKPSKEERLKMKNEMLDAQIATKQRMKSILNAEQFEKWEKLQDKRQNMKGKRKMKNSEKQRRHRD</sequence>
<gene>
    <name evidence="2" type="ORF">ACFS5M_12130</name>
</gene>
<accession>A0ABW5WR31</accession>
<proteinExistence type="predicted"/>
<keyword evidence="3" id="KW-1185">Reference proteome</keyword>
<comment type="caution">
    <text evidence="2">The sequence shown here is derived from an EMBL/GenBank/DDBJ whole genome shotgun (WGS) entry which is preliminary data.</text>
</comment>
<evidence type="ECO:0008006" key="4">
    <source>
        <dbReference type="Google" id="ProtNLM"/>
    </source>
</evidence>
<name>A0ABW5WR31_9FLAO</name>
<dbReference type="Gene3D" id="1.20.120.1490">
    <property type="match status" value="1"/>
</dbReference>
<feature type="compositionally biased region" description="Basic and acidic residues" evidence="1">
    <location>
        <begin position="119"/>
        <end position="131"/>
    </location>
</feature>
<reference evidence="3" key="1">
    <citation type="journal article" date="2019" name="Int. J. Syst. Evol. Microbiol.">
        <title>The Global Catalogue of Microorganisms (GCM) 10K type strain sequencing project: providing services to taxonomists for standard genome sequencing and annotation.</title>
        <authorList>
            <consortium name="The Broad Institute Genomics Platform"/>
            <consortium name="The Broad Institute Genome Sequencing Center for Infectious Disease"/>
            <person name="Wu L."/>
            <person name="Ma J."/>
        </authorList>
    </citation>
    <scope>NUCLEOTIDE SEQUENCE [LARGE SCALE GENOMIC DNA]</scope>
    <source>
        <strain evidence="3">KCTC 32141</strain>
    </source>
</reference>
<protein>
    <recommendedName>
        <fullName evidence="4">DUF4890 domain-containing protein</fullName>
    </recommendedName>
</protein>
<feature type="region of interest" description="Disordered" evidence="1">
    <location>
        <begin position="72"/>
        <end position="94"/>
    </location>
</feature>
<dbReference type="RefSeq" id="WP_183490349.1">
    <property type="nucleotide sequence ID" value="NZ_JBHUOV010000008.1"/>
</dbReference>
<dbReference type="Proteomes" id="UP001597533">
    <property type="component" value="Unassembled WGS sequence"/>
</dbReference>
<evidence type="ECO:0000313" key="3">
    <source>
        <dbReference type="Proteomes" id="UP001597533"/>
    </source>
</evidence>
<organism evidence="2 3">
    <name type="scientific">Lacinutrix iliipiscaria</name>
    <dbReference type="NCBI Taxonomy" id="1230532"/>
    <lineage>
        <taxon>Bacteria</taxon>
        <taxon>Pseudomonadati</taxon>
        <taxon>Bacteroidota</taxon>
        <taxon>Flavobacteriia</taxon>
        <taxon>Flavobacteriales</taxon>
        <taxon>Flavobacteriaceae</taxon>
        <taxon>Lacinutrix</taxon>
    </lineage>
</organism>
<feature type="compositionally biased region" description="Basic residues" evidence="1">
    <location>
        <begin position="132"/>
        <end position="150"/>
    </location>
</feature>
<evidence type="ECO:0000313" key="2">
    <source>
        <dbReference type="EMBL" id="MFD2824420.1"/>
    </source>
</evidence>
<evidence type="ECO:0000256" key="1">
    <source>
        <dbReference type="SAM" id="MobiDB-lite"/>
    </source>
</evidence>